<name>A0A939MJW1_9BRAD</name>
<dbReference type="EMBL" id="JAGEMI010000004">
    <property type="protein sequence ID" value="MBO1869205.1"/>
    <property type="molecule type" value="Genomic_DNA"/>
</dbReference>
<gene>
    <name evidence="2" type="ORF">J4G43_053005</name>
    <name evidence="1" type="ORF">J4G43_53415</name>
</gene>
<protein>
    <submittedName>
        <fullName evidence="1">Uncharacterized protein</fullName>
    </submittedName>
</protein>
<geneLocation type="plasmid" evidence="2 3">
    <name>pBb144S4a</name>
</geneLocation>
<proteinExistence type="predicted"/>
<dbReference type="RefSeq" id="WP_208089745.1">
    <property type="nucleotide sequence ID" value="NZ_CP086137.1"/>
</dbReference>
<evidence type="ECO:0000313" key="1">
    <source>
        <dbReference type="EMBL" id="MBO1869205.1"/>
    </source>
</evidence>
<organism evidence="1">
    <name type="scientific">Bradyrhizobium barranii subsp. barranii</name>
    <dbReference type="NCBI Taxonomy" id="2823807"/>
    <lineage>
        <taxon>Bacteria</taxon>
        <taxon>Pseudomonadati</taxon>
        <taxon>Pseudomonadota</taxon>
        <taxon>Alphaproteobacteria</taxon>
        <taxon>Hyphomicrobiales</taxon>
        <taxon>Nitrobacteraceae</taxon>
        <taxon>Bradyrhizobium</taxon>
        <taxon>Bradyrhizobium barranii</taxon>
    </lineage>
</organism>
<keyword evidence="2" id="KW-0614">Plasmid</keyword>
<dbReference type="Proteomes" id="UP000664702">
    <property type="component" value="Plasmid pBb144S4a"/>
</dbReference>
<evidence type="ECO:0000313" key="2">
    <source>
        <dbReference type="EMBL" id="UEM17945.1"/>
    </source>
</evidence>
<reference evidence="1" key="1">
    <citation type="submission" date="2021-03" db="EMBL/GenBank/DDBJ databases">
        <title>Whole Genome Sequence of Bradyrhizobium sp. Strain 144S4.</title>
        <authorList>
            <person name="Bromfield E.S.P."/>
            <person name="Cloutier S."/>
        </authorList>
    </citation>
    <scope>NUCLEOTIDE SEQUENCE [LARGE SCALE GENOMIC DNA]</scope>
    <source>
        <strain evidence="1">144S4</strain>
    </source>
</reference>
<dbReference type="AlphaFoldDB" id="A0A939MJW1"/>
<dbReference type="KEGG" id="bban:J4G43_053005"/>
<reference evidence="2 3" key="2">
    <citation type="journal article" date="2022" name="Int. J. Syst. Evol. Microbiol.">
        <title>Strains of Bradyrhizobium barranii sp. nov. associated with legumes native to Canada are symbionts of soybeans and belong to different subspecies (subsp. barranii subsp. nov. and subsp. apii subsp. nov.) and symbiovars (sv. glycinearum and sv. septentrionale).</title>
        <authorList>
            <person name="Bromfield E.S.P."/>
            <person name="Cloutier S."/>
            <person name="Wasai-Hara S."/>
            <person name="Minamisawa K."/>
        </authorList>
    </citation>
    <scope>NUCLEOTIDE SEQUENCE [LARGE SCALE GENOMIC DNA]</scope>
    <source>
        <strain evidence="2 3">144S4</strain>
        <plasmid evidence="3">pBb144S4a</plasmid>
    </source>
</reference>
<accession>A0A939MJW1</accession>
<evidence type="ECO:0000313" key="3">
    <source>
        <dbReference type="Proteomes" id="UP000664702"/>
    </source>
</evidence>
<dbReference type="EMBL" id="CP086137">
    <property type="protein sequence ID" value="UEM17945.1"/>
    <property type="molecule type" value="Genomic_DNA"/>
</dbReference>
<sequence length="153" mass="17128">MARNEGKSSGLLGFNVLSITLKHPDQVPRDRLELWPTDEAFLIEAGKDAHIKMAFRERLPGRAASDAKESICSFFKQSLFVSEIRQTFDQRSRKNLDVAIMGQEIEIIKHSSCEVSWHIVGQRTQLVNTTAVACETIRPFLGCVASAAPTLWI</sequence>